<reference evidence="2 3" key="1">
    <citation type="submission" date="2017-04" db="EMBL/GenBank/DDBJ databases">
        <authorList>
            <person name="Afonso C.L."/>
            <person name="Miller P.J."/>
            <person name="Scott M.A."/>
            <person name="Spackman E."/>
            <person name="Goraichik I."/>
            <person name="Dimitrov K.M."/>
            <person name="Suarez D.L."/>
            <person name="Swayne D.E."/>
        </authorList>
    </citation>
    <scope>NUCLEOTIDE SEQUENCE [LARGE SCALE GENOMIC DNA]</scope>
    <source>
        <strain evidence="2 3">B5P</strain>
    </source>
</reference>
<dbReference type="OrthoDB" id="9805386at2"/>
<proteinExistence type="predicted"/>
<feature type="transmembrane region" description="Helical" evidence="1">
    <location>
        <begin position="147"/>
        <end position="168"/>
    </location>
</feature>
<evidence type="ECO:0000313" key="2">
    <source>
        <dbReference type="EMBL" id="SMH52440.1"/>
    </source>
</evidence>
<dbReference type="PANTHER" id="PTHR36434:SF1">
    <property type="entry name" value="MEMBRANE PROTEASE YUGP-RELATED"/>
    <property type="match status" value="1"/>
</dbReference>
<feature type="transmembrane region" description="Helical" evidence="1">
    <location>
        <begin position="123"/>
        <end position="140"/>
    </location>
</feature>
<keyword evidence="3" id="KW-1185">Reference proteome</keyword>
<evidence type="ECO:0000256" key="1">
    <source>
        <dbReference type="SAM" id="Phobius"/>
    </source>
</evidence>
<dbReference type="Pfam" id="PF04298">
    <property type="entry name" value="Zn_peptidase_2"/>
    <property type="match status" value="1"/>
</dbReference>
<keyword evidence="1" id="KW-0472">Membrane</keyword>
<dbReference type="AlphaFoldDB" id="A0A1X7PLP9"/>
<evidence type="ECO:0000313" key="3">
    <source>
        <dbReference type="Proteomes" id="UP000193083"/>
    </source>
</evidence>
<gene>
    <name evidence="2" type="ORF">SAMN02982922_4667</name>
</gene>
<evidence type="ECO:0008006" key="4">
    <source>
        <dbReference type="Google" id="ProtNLM"/>
    </source>
</evidence>
<dbReference type="InterPro" id="IPR007395">
    <property type="entry name" value="Zn_peptidase_2"/>
</dbReference>
<keyword evidence="1" id="KW-0812">Transmembrane</keyword>
<sequence length="225" mass="24610">MIALLAVAFLSVAILPQLWVRWTINRHAADRADYPGTGGELARHLLNRFDLAHVKVEITDKGDHYDPDDKAVRLLRQHHDGRSLSAVAIAAHEVGHAIQDGRGERALQARQSLAKLAMQTDRIAFWFFLAAPFFGILARTPLAFAAVLGLGVALLGVRVLVNLVTLPVEFDASFGKALPILKQGRYLDEGDLPRIRSVLAAAALTYVAGALISMVNLARWISLLR</sequence>
<name>A0A1X7PLP9_9HYPH</name>
<dbReference type="RefSeq" id="WP_085466336.1">
    <property type="nucleotide sequence ID" value="NZ_FXBL01000004.1"/>
</dbReference>
<accession>A0A1X7PLP9</accession>
<keyword evidence="1" id="KW-1133">Transmembrane helix</keyword>
<organism evidence="2 3">
    <name type="scientific">Mesorhizobium australicum</name>
    <dbReference type="NCBI Taxonomy" id="536018"/>
    <lineage>
        <taxon>Bacteria</taxon>
        <taxon>Pseudomonadati</taxon>
        <taxon>Pseudomonadota</taxon>
        <taxon>Alphaproteobacteria</taxon>
        <taxon>Hyphomicrobiales</taxon>
        <taxon>Phyllobacteriaceae</taxon>
        <taxon>Mesorhizobium</taxon>
    </lineage>
</organism>
<protein>
    <recommendedName>
        <fullName evidence="4">Zn-dependent protease</fullName>
    </recommendedName>
</protein>
<dbReference type="Proteomes" id="UP000193083">
    <property type="component" value="Unassembled WGS sequence"/>
</dbReference>
<feature type="transmembrane region" description="Helical" evidence="1">
    <location>
        <begin position="198"/>
        <end position="218"/>
    </location>
</feature>
<dbReference type="EMBL" id="FXBL01000004">
    <property type="protein sequence ID" value="SMH52440.1"/>
    <property type="molecule type" value="Genomic_DNA"/>
</dbReference>
<dbReference type="PANTHER" id="PTHR36434">
    <property type="entry name" value="MEMBRANE PROTEASE YUGP-RELATED"/>
    <property type="match status" value="1"/>
</dbReference>